<proteinExistence type="predicted"/>
<dbReference type="PANTHER" id="PTHR47197:SF3">
    <property type="entry name" value="DIHYDRO-HEME D1 DEHYDROGENASE"/>
    <property type="match status" value="1"/>
</dbReference>
<name>F2U2V9_SALR5</name>
<dbReference type="SUPFAM" id="SSF63825">
    <property type="entry name" value="YWTD domain"/>
    <property type="match status" value="1"/>
</dbReference>
<feature type="signal peptide" evidence="1">
    <location>
        <begin position="1"/>
        <end position="24"/>
    </location>
</feature>
<dbReference type="Gene3D" id="2.130.10.10">
    <property type="entry name" value="YVTN repeat-like/Quinoprotein amine dehydrogenase"/>
    <property type="match status" value="1"/>
</dbReference>
<dbReference type="GeneID" id="16076724"/>
<dbReference type="PROSITE" id="PS51257">
    <property type="entry name" value="PROKAR_LIPOPROTEIN"/>
    <property type="match status" value="1"/>
</dbReference>
<gene>
    <name evidence="2" type="ORF">PTSG_02638</name>
</gene>
<dbReference type="InterPro" id="IPR051200">
    <property type="entry name" value="Host-pathogen_enzymatic-act"/>
</dbReference>
<sequence length="440" mass="45236">MRPCCVSAIVPAAVAVACVAWSLALVTTTTTVAGVRGEAVIAEDDAGVVHINTSEPASQSVYVNGVDVAELMDVVSMQAGTLQAQQRRVQALCQRFNPPSVDTTSIPDAASDPRSRGWHGFVAGPDGLLYGIPFAWNTVLIVDTQTKTMDRTTISGADAPGNKWGNGVLDVDTGLIFAFPHDAAAVLIINPATNAIDTSTMDGLPSGGDKWLSGVQADNGLIYSVPWSAPSVLIIDPKTNTTDMSTIMGLGRESFKWYGGALAPSNGLIYCIPRAAAAVLIIDPSTNTVDMSSMVVGAAGGSKWTGGVLAPSNGLIYGIPANARAVLVIDPSTNTADNTTLRVPVTGGASAASGAGAEDNASLWWGGVLARNGRILGVPFAAQSVLVIDPVSQTLDTTTLSGILPDSNNDDKWWAGAMSNGLIACTPRTGASVLFINPGC</sequence>
<keyword evidence="3" id="KW-1185">Reference proteome</keyword>
<dbReference type="OrthoDB" id="10260017at2759"/>
<organism evidence="3">
    <name type="scientific">Salpingoeca rosetta (strain ATCC 50818 / BSB-021)</name>
    <dbReference type="NCBI Taxonomy" id="946362"/>
    <lineage>
        <taxon>Eukaryota</taxon>
        <taxon>Choanoflagellata</taxon>
        <taxon>Craspedida</taxon>
        <taxon>Salpingoecidae</taxon>
        <taxon>Salpingoeca</taxon>
    </lineage>
</organism>
<dbReference type="eggNOG" id="ENOG502QT99">
    <property type="taxonomic scope" value="Eukaryota"/>
</dbReference>
<keyword evidence="1" id="KW-0732">Signal</keyword>
<reference evidence="2" key="1">
    <citation type="submission" date="2009-08" db="EMBL/GenBank/DDBJ databases">
        <title>Annotation of Salpingoeca rosetta.</title>
        <authorList>
            <consortium name="The Broad Institute Genome Sequencing Platform"/>
            <person name="Russ C."/>
            <person name="Cuomo C."/>
            <person name="Burger G."/>
            <person name="Gray M.W."/>
            <person name="Holland P.W.H."/>
            <person name="King N."/>
            <person name="Lang F.B.F."/>
            <person name="Roger A.J."/>
            <person name="Ruiz-Trillo I."/>
            <person name="Young S.K."/>
            <person name="Zeng Q."/>
            <person name="Gargeya S."/>
            <person name="Alvarado L."/>
            <person name="Berlin A."/>
            <person name="Chapman S.B."/>
            <person name="Chen Z."/>
            <person name="Freedman E."/>
            <person name="Gellesch M."/>
            <person name="Goldberg J."/>
            <person name="Griggs A."/>
            <person name="Gujja S."/>
            <person name="Heilman E."/>
            <person name="Heiman D."/>
            <person name="Howarth C."/>
            <person name="Mehta T."/>
            <person name="Neiman D."/>
            <person name="Pearson M."/>
            <person name="Roberts A."/>
            <person name="Saif S."/>
            <person name="Shea T."/>
            <person name="Shenoy N."/>
            <person name="Sisk P."/>
            <person name="Stolte C."/>
            <person name="Sykes S."/>
            <person name="White J."/>
            <person name="Yandava C."/>
            <person name="Haas B."/>
            <person name="Nusbaum C."/>
            <person name="Birren B."/>
        </authorList>
    </citation>
    <scope>NUCLEOTIDE SEQUENCE [LARGE SCALE GENOMIC DNA]</scope>
    <source>
        <strain evidence="2">ATCC 50818</strain>
    </source>
</reference>
<dbReference type="AlphaFoldDB" id="F2U2V9"/>
<protein>
    <recommendedName>
        <fullName evidence="4">SMP-30/Gluconolactonase/LRE-like region domain-containing protein</fullName>
    </recommendedName>
</protein>
<dbReference type="PANTHER" id="PTHR47197">
    <property type="entry name" value="PROTEIN NIRF"/>
    <property type="match status" value="1"/>
</dbReference>
<evidence type="ECO:0000256" key="1">
    <source>
        <dbReference type="SAM" id="SignalP"/>
    </source>
</evidence>
<dbReference type="InterPro" id="IPR015943">
    <property type="entry name" value="WD40/YVTN_repeat-like_dom_sf"/>
</dbReference>
<evidence type="ECO:0000313" key="2">
    <source>
        <dbReference type="EMBL" id="EGD81953.1"/>
    </source>
</evidence>
<dbReference type="InParanoid" id="F2U2V9"/>
<evidence type="ECO:0008006" key="4">
    <source>
        <dbReference type="Google" id="ProtNLM"/>
    </source>
</evidence>
<dbReference type="Proteomes" id="UP000007799">
    <property type="component" value="Unassembled WGS sequence"/>
</dbReference>
<evidence type="ECO:0000313" key="3">
    <source>
        <dbReference type="Proteomes" id="UP000007799"/>
    </source>
</evidence>
<dbReference type="KEGG" id="sre:PTSG_02638"/>
<dbReference type="EMBL" id="GL832960">
    <property type="protein sequence ID" value="EGD81953.1"/>
    <property type="molecule type" value="Genomic_DNA"/>
</dbReference>
<dbReference type="RefSeq" id="XP_004996136.1">
    <property type="nucleotide sequence ID" value="XM_004996079.1"/>
</dbReference>
<accession>F2U2V9</accession>
<feature type="chain" id="PRO_5003290682" description="SMP-30/Gluconolactonase/LRE-like region domain-containing protein" evidence="1">
    <location>
        <begin position="25"/>
        <end position="440"/>
    </location>
</feature>